<feature type="compositionally biased region" description="Basic residues" evidence="1">
    <location>
        <begin position="234"/>
        <end position="249"/>
    </location>
</feature>
<feature type="compositionally biased region" description="Basic residues" evidence="1">
    <location>
        <begin position="355"/>
        <end position="372"/>
    </location>
</feature>
<feature type="compositionally biased region" description="Basic residues" evidence="1">
    <location>
        <begin position="306"/>
        <end position="317"/>
    </location>
</feature>
<dbReference type="EMBL" id="CADCTF010000001">
    <property type="protein sequence ID" value="CAA9209545.1"/>
    <property type="molecule type" value="Genomic_DNA"/>
</dbReference>
<feature type="region of interest" description="Disordered" evidence="1">
    <location>
        <begin position="334"/>
        <end position="372"/>
    </location>
</feature>
<reference evidence="2" key="1">
    <citation type="submission" date="2020-02" db="EMBL/GenBank/DDBJ databases">
        <authorList>
            <person name="Meier V. D."/>
        </authorList>
    </citation>
    <scope>NUCLEOTIDE SEQUENCE</scope>
    <source>
        <strain evidence="2">AVDCRST_MAG50</strain>
    </source>
</reference>
<feature type="region of interest" description="Disordered" evidence="1">
    <location>
        <begin position="136"/>
        <end position="157"/>
    </location>
</feature>
<feature type="compositionally biased region" description="Basic residues" evidence="1">
    <location>
        <begin position="136"/>
        <end position="148"/>
    </location>
</feature>
<organism evidence="2">
    <name type="scientific">uncultured Acidimicrobiales bacterium</name>
    <dbReference type="NCBI Taxonomy" id="310071"/>
    <lineage>
        <taxon>Bacteria</taxon>
        <taxon>Bacillati</taxon>
        <taxon>Actinomycetota</taxon>
        <taxon>Acidimicrobiia</taxon>
        <taxon>Acidimicrobiales</taxon>
        <taxon>environmental samples</taxon>
    </lineage>
</organism>
<evidence type="ECO:0000313" key="2">
    <source>
        <dbReference type="EMBL" id="CAA9209545.1"/>
    </source>
</evidence>
<feature type="compositionally biased region" description="Basic residues" evidence="1">
    <location>
        <begin position="394"/>
        <end position="404"/>
    </location>
</feature>
<gene>
    <name evidence="2" type="ORF">AVDCRST_MAG50-944</name>
</gene>
<feature type="compositionally biased region" description="Low complexity" evidence="1">
    <location>
        <begin position="197"/>
        <end position="208"/>
    </location>
</feature>
<dbReference type="AlphaFoldDB" id="A0A6J4H0H9"/>
<accession>A0A6J4H0H9</accession>
<name>A0A6J4H0H9_9ACTN</name>
<feature type="region of interest" description="Disordered" evidence="1">
    <location>
        <begin position="1"/>
        <end position="26"/>
    </location>
</feature>
<feature type="compositionally biased region" description="Basic and acidic residues" evidence="1">
    <location>
        <begin position="216"/>
        <end position="233"/>
    </location>
</feature>
<feature type="non-terminal residue" evidence="2">
    <location>
        <position position="424"/>
    </location>
</feature>
<feature type="region of interest" description="Disordered" evidence="1">
    <location>
        <begin position="297"/>
        <end position="317"/>
    </location>
</feature>
<feature type="region of interest" description="Disordered" evidence="1">
    <location>
        <begin position="394"/>
        <end position="424"/>
    </location>
</feature>
<protein>
    <submittedName>
        <fullName evidence="2">Uncharacterized protein</fullName>
    </submittedName>
</protein>
<evidence type="ECO:0000256" key="1">
    <source>
        <dbReference type="SAM" id="MobiDB-lite"/>
    </source>
</evidence>
<sequence length="424" mass="46890">EPSRGRRRQHACHHQPSRRGRAQGVRGARRLLHGHGRAVHRPDAARLPRDATGLRARAGVHPSLVPDHRLPARVGRRAARVRTHVRPLRPQAAALRRSRHLRHQCRRRRAHAVPHRCDHLPGLLGDGRGRAEITRPRHGARHVPRRPHGAGDVPRHGHVHRGARLRAGSGFAASGRRSVAGGVLVARGARRRPRPLGHPAARDAAAGASPRRHSSRARDGPRRGAQEPPDRGLRARPHVPVRHHGVLHRQRPDPHRGGVRPGRGLPDHLRCAGVHARRRQPGERCGRAALRLRPPRAVQRAPPARGGRHPGRRGHLHRRPAAAVGLLRAGGAPAARRVDADAQRQHGGHGAAPARCRHGRSRARHRVHRRRRTHRLPGRLRLRRVDQALRLRRAAAGHRGRHQRAGAGRSCTRAGGLDHPGHRV</sequence>
<feature type="region of interest" description="Disordered" evidence="1">
    <location>
        <begin position="185"/>
        <end position="267"/>
    </location>
</feature>
<feature type="non-terminal residue" evidence="2">
    <location>
        <position position="1"/>
    </location>
</feature>
<proteinExistence type="predicted"/>